<feature type="compositionally biased region" description="Basic residues" evidence="1">
    <location>
        <begin position="82"/>
        <end position="93"/>
    </location>
</feature>
<organism evidence="2 3">
    <name type="scientific">Favolaschia claudopus</name>
    <dbReference type="NCBI Taxonomy" id="2862362"/>
    <lineage>
        <taxon>Eukaryota</taxon>
        <taxon>Fungi</taxon>
        <taxon>Dikarya</taxon>
        <taxon>Basidiomycota</taxon>
        <taxon>Agaricomycotina</taxon>
        <taxon>Agaricomycetes</taxon>
        <taxon>Agaricomycetidae</taxon>
        <taxon>Agaricales</taxon>
        <taxon>Marasmiineae</taxon>
        <taxon>Mycenaceae</taxon>
        <taxon>Favolaschia</taxon>
    </lineage>
</organism>
<evidence type="ECO:0000313" key="3">
    <source>
        <dbReference type="Proteomes" id="UP001362999"/>
    </source>
</evidence>
<evidence type="ECO:0000313" key="2">
    <source>
        <dbReference type="EMBL" id="KAK7027231.1"/>
    </source>
</evidence>
<gene>
    <name evidence="2" type="ORF">R3P38DRAFT_981705</name>
</gene>
<keyword evidence="3" id="KW-1185">Reference proteome</keyword>
<protein>
    <submittedName>
        <fullName evidence="2">Uncharacterized protein</fullName>
    </submittedName>
</protein>
<comment type="caution">
    <text evidence="2">The sequence shown here is derived from an EMBL/GenBank/DDBJ whole genome shotgun (WGS) entry which is preliminary data.</text>
</comment>
<accession>A0AAW0BK87</accession>
<sequence length="93" mass="10630">MSCAMGQITNATTSVEKFAKFEREFTVYDEEYRPPTFRRIADSTVKPTPPITVTVKRAAEDEIEDEPSPKRVKKGEDSERPKPRRRARAKKSG</sequence>
<reference evidence="2 3" key="1">
    <citation type="journal article" date="2024" name="J Genomics">
        <title>Draft genome sequencing and assembly of Favolaschia claudopus CIRM-BRFM 2984 isolated from oak limbs.</title>
        <authorList>
            <person name="Navarro D."/>
            <person name="Drula E."/>
            <person name="Chaduli D."/>
            <person name="Cazenave R."/>
            <person name="Ahrendt S."/>
            <person name="Wang J."/>
            <person name="Lipzen A."/>
            <person name="Daum C."/>
            <person name="Barry K."/>
            <person name="Grigoriev I.V."/>
            <person name="Favel A."/>
            <person name="Rosso M.N."/>
            <person name="Martin F."/>
        </authorList>
    </citation>
    <scope>NUCLEOTIDE SEQUENCE [LARGE SCALE GENOMIC DNA]</scope>
    <source>
        <strain evidence="2 3">CIRM-BRFM 2984</strain>
    </source>
</reference>
<evidence type="ECO:0000256" key="1">
    <source>
        <dbReference type="SAM" id="MobiDB-lite"/>
    </source>
</evidence>
<dbReference type="Proteomes" id="UP001362999">
    <property type="component" value="Unassembled WGS sequence"/>
</dbReference>
<name>A0AAW0BK87_9AGAR</name>
<proteinExistence type="predicted"/>
<dbReference type="EMBL" id="JAWWNJ010000030">
    <property type="protein sequence ID" value="KAK7027231.1"/>
    <property type="molecule type" value="Genomic_DNA"/>
</dbReference>
<dbReference type="AlphaFoldDB" id="A0AAW0BK87"/>
<feature type="region of interest" description="Disordered" evidence="1">
    <location>
        <begin position="56"/>
        <end position="93"/>
    </location>
</feature>